<evidence type="ECO:0000256" key="3">
    <source>
        <dbReference type="ARBA" id="ARBA00022741"/>
    </source>
</evidence>
<dbReference type="PROSITE" id="PS00178">
    <property type="entry name" value="AA_TRNA_LIGASE_I"/>
    <property type="match status" value="1"/>
</dbReference>
<proteinExistence type="inferred from homology"/>
<evidence type="ECO:0000256" key="2">
    <source>
        <dbReference type="ARBA" id="ARBA00022723"/>
    </source>
</evidence>
<dbReference type="PANTHER" id="PTHR43311">
    <property type="entry name" value="GLUTAMATE--TRNA LIGASE"/>
    <property type="match status" value="1"/>
</dbReference>
<comment type="caution">
    <text evidence="9">The sequence shown here is derived from an EMBL/GenBank/DDBJ whole genome shotgun (WGS) entry which is preliminary data.</text>
</comment>
<evidence type="ECO:0000256" key="6">
    <source>
        <dbReference type="ARBA" id="ARBA00023146"/>
    </source>
</evidence>
<dbReference type="PRINTS" id="PR00987">
    <property type="entry name" value="TRNASYNTHGLU"/>
</dbReference>
<dbReference type="InterPro" id="IPR049940">
    <property type="entry name" value="GluQ/Sye"/>
</dbReference>
<organism evidence="9 10">
    <name type="scientific">Rhodopseudomonas palustris</name>
    <dbReference type="NCBI Taxonomy" id="1076"/>
    <lineage>
        <taxon>Bacteria</taxon>
        <taxon>Pseudomonadati</taxon>
        <taxon>Pseudomonadota</taxon>
        <taxon>Alphaproteobacteria</taxon>
        <taxon>Hyphomicrobiales</taxon>
        <taxon>Nitrobacteraceae</taxon>
        <taxon>Rhodopseudomonas</taxon>
    </lineage>
</organism>
<accession>A0A0D7E3W2</accession>
<reference evidence="9 10" key="1">
    <citation type="submission" date="2014-11" db="EMBL/GenBank/DDBJ databases">
        <title>Genomics and ecophysiology of heterotrophic nitrogen fixing bacteria isolated from estuarine surface water.</title>
        <authorList>
            <person name="Bentzon-Tilia M."/>
            <person name="Severin I."/>
            <person name="Hansen L.H."/>
            <person name="Riemann L."/>
        </authorList>
    </citation>
    <scope>NUCLEOTIDE SEQUENCE [LARGE SCALE GENOMIC DNA]</scope>
    <source>
        <strain evidence="9 10">BAL398</strain>
    </source>
</reference>
<keyword evidence="1 7" id="KW-0436">Ligase</keyword>
<sequence>MPPVFRFAPSPNGYLHLGHAYSALLNFDLARAAGGRLLLRIEDIDATRCRPEFKAAALEDLAWLGIEWETPVRRQSEHLEQYLKALTRLQAIGLIYPSFESRGEIARLVAENDAQGQWPRDPDGAPLYPGTAKQLSTDERTRLIERGTRFALRLDVAAALARLGDLSGDLFWDERGQGPNGETGAVAADPLAWGDAIIARKETPTSYHLAVVVDDALQGVTEVVRGCDLFWSTSLHRLLQALLDLPPPLYRHHALLVDSTGRKLSKSAKATGLRQLRSTGVTPAEIRAMVGLADPT</sequence>
<dbReference type="Gene3D" id="3.40.50.620">
    <property type="entry name" value="HUPs"/>
    <property type="match status" value="1"/>
</dbReference>
<dbReference type="InterPro" id="IPR014729">
    <property type="entry name" value="Rossmann-like_a/b/a_fold"/>
</dbReference>
<dbReference type="InterPro" id="IPR001412">
    <property type="entry name" value="aa-tRNA-synth_I_CS"/>
</dbReference>
<protein>
    <submittedName>
        <fullName evidence="9">Glutamyl-Q tRNA(Asp) ligase</fullName>
    </submittedName>
</protein>
<dbReference type="RefSeq" id="WP_044417401.1">
    <property type="nucleotide sequence ID" value="NZ_JXXE01000642.1"/>
</dbReference>
<keyword evidence="4" id="KW-0862">Zinc</keyword>
<evidence type="ECO:0000313" key="9">
    <source>
        <dbReference type="EMBL" id="KIZ35135.1"/>
    </source>
</evidence>
<keyword evidence="3 7" id="KW-0547">Nucleotide-binding</keyword>
<dbReference type="PANTHER" id="PTHR43311:SF1">
    <property type="entry name" value="GLUTAMYL-Q TRNA(ASP) SYNTHETASE"/>
    <property type="match status" value="1"/>
</dbReference>
<evidence type="ECO:0000313" key="10">
    <source>
        <dbReference type="Proteomes" id="UP000032515"/>
    </source>
</evidence>
<evidence type="ECO:0000256" key="1">
    <source>
        <dbReference type="ARBA" id="ARBA00022598"/>
    </source>
</evidence>
<name>A0A0D7E3W2_RHOPL</name>
<dbReference type="PATRIC" id="fig|1076.23.peg.1702"/>
<dbReference type="GO" id="GO:0004818">
    <property type="term" value="F:glutamate-tRNA ligase activity"/>
    <property type="evidence" value="ECO:0007669"/>
    <property type="project" value="TreeGrafter"/>
</dbReference>
<dbReference type="GO" id="GO:0006424">
    <property type="term" value="P:glutamyl-tRNA aminoacylation"/>
    <property type="evidence" value="ECO:0007669"/>
    <property type="project" value="TreeGrafter"/>
</dbReference>
<feature type="domain" description="Glutamyl/glutaminyl-tRNA synthetase class Ib catalytic" evidence="8">
    <location>
        <begin position="6"/>
        <end position="287"/>
    </location>
</feature>
<dbReference type="AlphaFoldDB" id="A0A0D7E3W2"/>
<keyword evidence="6 7" id="KW-0030">Aminoacyl-tRNA synthetase</keyword>
<dbReference type="OrthoDB" id="9807503at2"/>
<comment type="similarity">
    <text evidence="7">Belongs to the class-I aminoacyl-tRNA synthetase family.</text>
</comment>
<gene>
    <name evidence="9" type="ORF">OO17_26085</name>
</gene>
<evidence type="ECO:0000256" key="4">
    <source>
        <dbReference type="ARBA" id="ARBA00022833"/>
    </source>
</evidence>
<dbReference type="GO" id="GO:0005524">
    <property type="term" value="F:ATP binding"/>
    <property type="evidence" value="ECO:0007669"/>
    <property type="project" value="UniProtKB-KW"/>
</dbReference>
<dbReference type="InterPro" id="IPR020058">
    <property type="entry name" value="Glu/Gln-tRNA-synth_Ib_cat-dom"/>
</dbReference>
<keyword evidence="7" id="KW-0648">Protein biosynthesis</keyword>
<dbReference type="InterPro" id="IPR000924">
    <property type="entry name" value="Glu/Gln-tRNA-synth"/>
</dbReference>
<evidence type="ECO:0000256" key="5">
    <source>
        <dbReference type="ARBA" id="ARBA00022840"/>
    </source>
</evidence>
<dbReference type="Pfam" id="PF00749">
    <property type="entry name" value="tRNA-synt_1c"/>
    <property type="match status" value="1"/>
</dbReference>
<keyword evidence="2" id="KW-0479">Metal-binding</keyword>
<dbReference type="GO" id="GO:0005829">
    <property type="term" value="C:cytosol"/>
    <property type="evidence" value="ECO:0007669"/>
    <property type="project" value="TreeGrafter"/>
</dbReference>
<dbReference type="SUPFAM" id="SSF52374">
    <property type="entry name" value="Nucleotidylyl transferase"/>
    <property type="match status" value="1"/>
</dbReference>
<dbReference type="NCBIfam" id="NF004315">
    <property type="entry name" value="PRK05710.1-4"/>
    <property type="match status" value="1"/>
</dbReference>
<dbReference type="EMBL" id="JXXE01000642">
    <property type="protein sequence ID" value="KIZ35135.1"/>
    <property type="molecule type" value="Genomic_DNA"/>
</dbReference>
<evidence type="ECO:0000256" key="7">
    <source>
        <dbReference type="RuleBase" id="RU363037"/>
    </source>
</evidence>
<dbReference type="Proteomes" id="UP000032515">
    <property type="component" value="Unassembled WGS sequence"/>
</dbReference>
<evidence type="ECO:0000259" key="8">
    <source>
        <dbReference type="Pfam" id="PF00749"/>
    </source>
</evidence>
<keyword evidence="5 7" id="KW-0067">ATP-binding</keyword>